<accession>A0A5C6AGJ3</accession>
<feature type="chain" id="PRO_5022736091" evidence="1">
    <location>
        <begin position="27"/>
        <end position="334"/>
    </location>
</feature>
<dbReference type="AlphaFoldDB" id="A0A5C6AGJ3"/>
<reference evidence="2 3" key="1">
    <citation type="submission" date="2019-02" db="EMBL/GenBank/DDBJ databases">
        <title>Deep-cultivation of Planctomycetes and their phenomic and genomic characterization uncovers novel biology.</title>
        <authorList>
            <person name="Wiegand S."/>
            <person name="Jogler M."/>
            <person name="Boedeker C."/>
            <person name="Pinto D."/>
            <person name="Vollmers J."/>
            <person name="Rivas-Marin E."/>
            <person name="Kohn T."/>
            <person name="Peeters S.H."/>
            <person name="Heuer A."/>
            <person name="Rast P."/>
            <person name="Oberbeckmann S."/>
            <person name="Bunk B."/>
            <person name="Jeske O."/>
            <person name="Meyerdierks A."/>
            <person name="Storesund J.E."/>
            <person name="Kallscheuer N."/>
            <person name="Luecker S."/>
            <person name="Lage O.M."/>
            <person name="Pohl T."/>
            <person name="Merkel B.J."/>
            <person name="Hornburger P."/>
            <person name="Mueller R.-W."/>
            <person name="Bruemmer F."/>
            <person name="Labrenz M."/>
            <person name="Spormann A.M."/>
            <person name="Op Den Camp H."/>
            <person name="Overmann J."/>
            <person name="Amann R."/>
            <person name="Jetten M.S.M."/>
            <person name="Mascher T."/>
            <person name="Medema M.H."/>
            <person name="Devos D.P."/>
            <person name="Kaster A.-K."/>
            <person name="Ovreas L."/>
            <person name="Rohde M."/>
            <person name="Galperin M.Y."/>
            <person name="Jogler C."/>
        </authorList>
    </citation>
    <scope>NUCLEOTIDE SEQUENCE [LARGE SCALE GENOMIC DNA]</scope>
    <source>
        <strain evidence="2 3">Pla52n</strain>
    </source>
</reference>
<keyword evidence="1" id="KW-0732">Signal</keyword>
<protein>
    <submittedName>
        <fullName evidence="2">Uncharacterized protein</fullName>
    </submittedName>
</protein>
<evidence type="ECO:0000256" key="1">
    <source>
        <dbReference type="SAM" id="SignalP"/>
    </source>
</evidence>
<dbReference type="RefSeq" id="WP_197454896.1">
    <property type="nucleotide sequence ID" value="NZ_CP151726.1"/>
</dbReference>
<dbReference type="EMBL" id="SJPN01000006">
    <property type="protein sequence ID" value="TWT98526.1"/>
    <property type="molecule type" value="Genomic_DNA"/>
</dbReference>
<sequence precursor="true">MNRKSLKIGLGTSPILAIAFALQCFAVDPENEGAKYEDDAWYDVSEWFDGNDYNPTDEAIGRWDDEKFSYADNRFSSDLNSDQETIPAEKFYGEDYDDGYAMWWDEDKDGNYEKMARYHDSDGDYLNDSYATYHDSDGDGMYDTYDFSELSHTSENAIHRSQVAQSTQKGLSGKAHQVAGTVAETKMVERLGKVSFMVKLQQPKDNITWVDFGHTGATLQLFKGDSFLAFGPVVKRGDKYVLVATTLQQDGRQRAITRTGRRYTGTVESTKTAKVKGDEHLVVKLKTEDGKKLTVDMGDPASEKNIQQGSEVTVTGIPVKVGDRVILIADKSQR</sequence>
<gene>
    <name evidence="2" type="ORF">Pla52n_50420</name>
</gene>
<dbReference type="Proteomes" id="UP000320176">
    <property type="component" value="Unassembled WGS sequence"/>
</dbReference>
<evidence type="ECO:0000313" key="2">
    <source>
        <dbReference type="EMBL" id="TWT98526.1"/>
    </source>
</evidence>
<name>A0A5C6AGJ3_9BACT</name>
<feature type="signal peptide" evidence="1">
    <location>
        <begin position="1"/>
        <end position="26"/>
    </location>
</feature>
<proteinExistence type="predicted"/>
<evidence type="ECO:0000313" key="3">
    <source>
        <dbReference type="Proteomes" id="UP000320176"/>
    </source>
</evidence>
<comment type="caution">
    <text evidence="2">The sequence shown here is derived from an EMBL/GenBank/DDBJ whole genome shotgun (WGS) entry which is preliminary data.</text>
</comment>
<organism evidence="2 3">
    <name type="scientific">Stieleria varia</name>
    <dbReference type="NCBI Taxonomy" id="2528005"/>
    <lineage>
        <taxon>Bacteria</taxon>
        <taxon>Pseudomonadati</taxon>
        <taxon>Planctomycetota</taxon>
        <taxon>Planctomycetia</taxon>
        <taxon>Pirellulales</taxon>
        <taxon>Pirellulaceae</taxon>
        <taxon>Stieleria</taxon>
    </lineage>
</organism>
<keyword evidence="3" id="KW-1185">Reference proteome</keyword>